<keyword evidence="5" id="KW-1185">Reference proteome</keyword>
<proteinExistence type="predicted"/>
<sequence>MPGEDCLSLNVWTPGPGGRLPAMVWVHCGAFANDSGALSGYDGGCLARDGVVCVTVNYRLGADGFLHLGAGDAASPGLLDQIAALEWVRDNIRAFGGDPDRGTVFGESAGVMGIGTLLAMPSARGPFRRAVLQSGAAHHTLGPATAPADRPPSRRLARRRGDP</sequence>
<evidence type="ECO:0000256" key="1">
    <source>
        <dbReference type="ARBA" id="ARBA00022801"/>
    </source>
</evidence>
<evidence type="ECO:0000313" key="4">
    <source>
        <dbReference type="EMBL" id="MDT0469501.1"/>
    </source>
</evidence>
<feature type="region of interest" description="Disordered" evidence="2">
    <location>
        <begin position="138"/>
        <end position="163"/>
    </location>
</feature>
<dbReference type="PANTHER" id="PTHR43918">
    <property type="entry name" value="ACETYLCHOLINESTERASE"/>
    <property type="match status" value="1"/>
</dbReference>
<evidence type="ECO:0000259" key="3">
    <source>
        <dbReference type="Pfam" id="PF00135"/>
    </source>
</evidence>
<comment type="caution">
    <text evidence="4">The sequence shown here is derived from an EMBL/GenBank/DDBJ whole genome shotgun (WGS) entry which is preliminary data.</text>
</comment>
<dbReference type="Proteomes" id="UP001183809">
    <property type="component" value="Unassembled WGS sequence"/>
</dbReference>
<dbReference type="InterPro" id="IPR050654">
    <property type="entry name" value="AChE-related_enzymes"/>
</dbReference>
<dbReference type="RefSeq" id="WP_311700928.1">
    <property type="nucleotide sequence ID" value="NZ_JAVREY010000112.1"/>
</dbReference>
<feature type="domain" description="Carboxylesterase type B" evidence="3">
    <location>
        <begin position="4"/>
        <end position="141"/>
    </location>
</feature>
<dbReference type="EMBL" id="JAVREY010000112">
    <property type="protein sequence ID" value="MDT0469501.1"/>
    <property type="molecule type" value="Genomic_DNA"/>
</dbReference>
<dbReference type="InterPro" id="IPR029058">
    <property type="entry name" value="AB_hydrolase_fold"/>
</dbReference>
<keyword evidence="1" id="KW-0378">Hydrolase</keyword>
<gene>
    <name evidence="4" type="ORF">RM764_42265</name>
</gene>
<accession>A0ABU2U8Z7</accession>
<feature type="compositionally biased region" description="Basic residues" evidence="2">
    <location>
        <begin position="153"/>
        <end position="163"/>
    </location>
</feature>
<dbReference type="PANTHER" id="PTHR43918:SF4">
    <property type="entry name" value="CARBOXYLIC ESTER HYDROLASE"/>
    <property type="match status" value="1"/>
</dbReference>
<evidence type="ECO:0000313" key="5">
    <source>
        <dbReference type="Proteomes" id="UP001183809"/>
    </source>
</evidence>
<dbReference type="InterPro" id="IPR002018">
    <property type="entry name" value="CarbesteraseB"/>
</dbReference>
<evidence type="ECO:0000256" key="2">
    <source>
        <dbReference type="SAM" id="MobiDB-lite"/>
    </source>
</evidence>
<dbReference type="Pfam" id="PF00135">
    <property type="entry name" value="COesterase"/>
    <property type="match status" value="1"/>
</dbReference>
<reference evidence="5" key="1">
    <citation type="submission" date="2023-07" db="EMBL/GenBank/DDBJ databases">
        <title>30 novel species of actinomycetes from the DSMZ collection.</title>
        <authorList>
            <person name="Nouioui I."/>
        </authorList>
    </citation>
    <scope>NUCLEOTIDE SEQUENCE [LARGE SCALE GENOMIC DNA]</scope>
    <source>
        <strain evidence="5">DSM 41699</strain>
    </source>
</reference>
<dbReference type="Gene3D" id="3.40.50.1820">
    <property type="entry name" value="alpha/beta hydrolase"/>
    <property type="match status" value="1"/>
</dbReference>
<name>A0ABU2U8Z7_9ACTN</name>
<protein>
    <submittedName>
        <fullName evidence="4">Carboxylesterase family protein</fullName>
    </submittedName>
</protein>
<organism evidence="4 5">
    <name type="scientific">Streptomyces gibsoniae</name>
    <dbReference type="NCBI Taxonomy" id="3075529"/>
    <lineage>
        <taxon>Bacteria</taxon>
        <taxon>Bacillati</taxon>
        <taxon>Actinomycetota</taxon>
        <taxon>Actinomycetes</taxon>
        <taxon>Kitasatosporales</taxon>
        <taxon>Streptomycetaceae</taxon>
        <taxon>Streptomyces</taxon>
    </lineage>
</organism>
<dbReference type="SUPFAM" id="SSF53474">
    <property type="entry name" value="alpha/beta-Hydrolases"/>
    <property type="match status" value="1"/>
</dbReference>